<keyword evidence="1" id="KW-0812">Transmembrane</keyword>
<evidence type="ECO:0008006" key="3">
    <source>
        <dbReference type="Google" id="ProtNLM"/>
    </source>
</evidence>
<feature type="transmembrane region" description="Helical" evidence="1">
    <location>
        <begin position="33"/>
        <end position="53"/>
    </location>
</feature>
<organism evidence="2">
    <name type="scientific">Arundo donax</name>
    <name type="common">Giant reed</name>
    <name type="synonym">Donax arundinaceus</name>
    <dbReference type="NCBI Taxonomy" id="35708"/>
    <lineage>
        <taxon>Eukaryota</taxon>
        <taxon>Viridiplantae</taxon>
        <taxon>Streptophyta</taxon>
        <taxon>Embryophyta</taxon>
        <taxon>Tracheophyta</taxon>
        <taxon>Spermatophyta</taxon>
        <taxon>Magnoliopsida</taxon>
        <taxon>Liliopsida</taxon>
        <taxon>Poales</taxon>
        <taxon>Poaceae</taxon>
        <taxon>PACMAD clade</taxon>
        <taxon>Arundinoideae</taxon>
        <taxon>Arundineae</taxon>
        <taxon>Arundo</taxon>
    </lineage>
</organism>
<dbReference type="AlphaFoldDB" id="A0A0A9A2C3"/>
<reference evidence="2" key="1">
    <citation type="submission" date="2014-09" db="EMBL/GenBank/DDBJ databases">
        <authorList>
            <person name="Magalhaes I.L.F."/>
            <person name="Oliveira U."/>
            <person name="Santos F.R."/>
            <person name="Vidigal T.H.D.A."/>
            <person name="Brescovit A.D."/>
            <person name="Santos A.J."/>
        </authorList>
    </citation>
    <scope>NUCLEOTIDE SEQUENCE</scope>
    <source>
        <tissue evidence="2">Shoot tissue taken approximately 20 cm above the soil surface</tissue>
    </source>
</reference>
<accession>A0A0A9A2C3</accession>
<sequence length="56" mass="6144">MKPTPTSLGLKGFVVVVLTKLKASYIRTAGFDSSSMFIPFSLLVMLFPLLLLLDPK</sequence>
<protein>
    <recommendedName>
        <fullName evidence="3">Transmembrane protein</fullName>
    </recommendedName>
</protein>
<name>A0A0A9A2C3_ARUDO</name>
<reference evidence="2" key="2">
    <citation type="journal article" date="2015" name="Data Brief">
        <title>Shoot transcriptome of the giant reed, Arundo donax.</title>
        <authorList>
            <person name="Barrero R.A."/>
            <person name="Guerrero F.D."/>
            <person name="Moolhuijzen P."/>
            <person name="Goolsby J.A."/>
            <person name="Tidwell J."/>
            <person name="Bellgard S.E."/>
            <person name="Bellgard M.I."/>
        </authorList>
    </citation>
    <scope>NUCLEOTIDE SEQUENCE</scope>
    <source>
        <tissue evidence="2">Shoot tissue taken approximately 20 cm above the soil surface</tissue>
    </source>
</reference>
<evidence type="ECO:0000313" key="2">
    <source>
        <dbReference type="EMBL" id="JAD45814.1"/>
    </source>
</evidence>
<keyword evidence="1" id="KW-0472">Membrane</keyword>
<keyword evidence="1" id="KW-1133">Transmembrane helix</keyword>
<evidence type="ECO:0000256" key="1">
    <source>
        <dbReference type="SAM" id="Phobius"/>
    </source>
</evidence>
<dbReference type="EMBL" id="GBRH01252081">
    <property type="protein sequence ID" value="JAD45814.1"/>
    <property type="molecule type" value="Transcribed_RNA"/>
</dbReference>
<proteinExistence type="predicted"/>